<keyword evidence="1" id="KW-0472">Membrane</keyword>
<protein>
    <submittedName>
        <fullName evidence="2">Uncharacterized protein</fullName>
    </submittedName>
</protein>
<accession>A0ABU8FBX1</accession>
<feature type="transmembrane region" description="Helical" evidence="1">
    <location>
        <begin position="6"/>
        <end position="29"/>
    </location>
</feature>
<evidence type="ECO:0000313" key="3">
    <source>
        <dbReference type="Proteomes" id="UP001372526"/>
    </source>
</evidence>
<keyword evidence="1" id="KW-0812">Transmembrane</keyword>
<dbReference type="Proteomes" id="UP001372526">
    <property type="component" value="Unassembled WGS sequence"/>
</dbReference>
<keyword evidence="1" id="KW-1133">Transmembrane helix</keyword>
<comment type="caution">
    <text evidence="2">The sequence shown here is derived from an EMBL/GenBank/DDBJ whole genome shotgun (WGS) entry which is preliminary data.</text>
</comment>
<evidence type="ECO:0000313" key="2">
    <source>
        <dbReference type="EMBL" id="MEI4800173.1"/>
    </source>
</evidence>
<dbReference type="RefSeq" id="WP_336471160.1">
    <property type="nucleotide sequence ID" value="NZ_JBAWSX010000001.1"/>
</dbReference>
<feature type="transmembrane region" description="Helical" evidence="1">
    <location>
        <begin position="41"/>
        <end position="66"/>
    </location>
</feature>
<name>A0ABU8FBX1_9BACI</name>
<organism evidence="2 3">
    <name type="scientific">Bacillus bruguierae</name>
    <dbReference type="NCBI Taxonomy" id="3127667"/>
    <lineage>
        <taxon>Bacteria</taxon>
        <taxon>Bacillati</taxon>
        <taxon>Bacillota</taxon>
        <taxon>Bacilli</taxon>
        <taxon>Bacillales</taxon>
        <taxon>Bacillaceae</taxon>
        <taxon>Bacillus</taxon>
    </lineage>
</organism>
<proteinExistence type="predicted"/>
<gene>
    <name evidence="2" type="ORF">WAZ07_02330</name>
</gene>
<dbReference type="EMBL" id="JBAWSX010000001">
    <property type="protein sequence ID" value="MEI4800173.1"/>
    <property type="molecule type" value="Genomic_DNA"/>
</dbReference>
<evidence type="ECO:0000256" key="1">
    <source>
        <dbReference type="SAM" id="Phobius"/>
    </source>
</evidence>
<keyword evidence="3" id="KW-1185">Reference proteome</keyword>
<sequence>MVWLMLGLSALCMLLEWVCICLGIWKGFFIPSSNQERARHLWHYGILGLGCYGLSHLFSQIGLFYLHTSTY</sequence>
<reference evidence="2 3" key="1">
    <citation type="submission" date="2024-01" db="EMBL/GenBank/DDBJ databases">
        <title>Seven novel Bacillus-like species.</title>
        <authorList>
            <person name="Liu G."/>
        </authorList>
    </citation>
    <scope>NUCLEOTIDE SEQUENCE [LARGE SCALE GENOMIC DNA]</scope>
    <source>
        <strain evidence="2 3">FJAT-51639</strain>
    </source>
</reference>